<evidence type="ECO:0000313" key="3">
    <source>
        <dbReference type="Proteomes" id="UP001606210"/>
    </source>
</evidence>
<name>A0ABW7F4M3_9BURK</name>
<sequence length="76" mass="8403">MDPTLTWLLLIAAIVLIVAGATRFDVLAARWRDVFGEPPPPHDAPPAPRWTPAQGFKPHDAPVHKPAFHRSGGRRH</sequence>
<comment type="caution">
    <text evidence="2">The sequence shown here is derived from an EMBL/GenBank/DDBJ whole genome shotgun (WGS) entry which is preliminary data.</text>
</comment>
<feature type="compositionally biased region" description="Pro residues" evidence="1">
    <location>
        <begin position="37"/>
        <end position="49"/>
    </location>
</feature>
<keyword evidence="3" id="KW-1185">Reference proteome</keyword>
<dbReference type="Proteomes" id="UP001606210">
    <property type="component" value="Unassembled WGS sequence"/>
</dbReference>
<accession>A0ABW7F4M3</accession>
<feature type="region of interest" description="Disordered" evidence="1">
    <location>
        <begin position="36"/>
        <end position="76"/>
    </location>
</feature>
<feature type="compositionally biased region" description="Basic residues" evidence="1">
    <location>
        <begin position="66"/>
        <end position="76"/>
    </location>
</feature>
<protein>
    <submittedName>
        <fullName evidence="2">Uncharacterized protein</fullName>
    </submittedName>
</protein>
<gene>
    <name evidence="2" type="ORF">ACG00Y_09960</name>
</gene>
<reference evidence="2 3" key="1">
    <citation type="submission" date="2024-08" db="EMBL/GenBank/DDBJ databases">
        <authorList>
            <person name="Lu H."/>
        </authorList>
    </citation>
    <scope>NUCLEOTIDE SEQUENCE [LARGE SCALE GENOMIC DNA]</scope>
    <source>
        <strain evidence="2 3">LYH14W</strain>
    </source>
</reference>
<evidence type="ECO:0000313" key="2">
    <source>
        <dbReference type="EMBL" id="MFG6430238.1"/>
    </source>
</evidence>
<organism evidence="2 3">
    <name type="scientific">Pelomonas parva</name>
    <dbReference type="NCBI Taxonomy" id="3299032"/>
    <lineage>
        <taxon>Bacteria</taxon>
        <taxon>Pseudomonadati</taxon>
        <taxon>Pseudomonadota</taxon>
        <taxon>Betaproteobacteria</taxon>
        <taxon>Burkholderiales</taxon>
        <taxon>Sphaerotilaceae</taxon>
        <taxon>Roseateles</taxon>
    </lineage>
</organism>
<dbReference type="RefSeq" id="WP_394478337.1">
    <property type="nucleotide sequence ID" value="NZ_JBIGHV010000003.1"/>
</dbReference>
<proteinExistence type="predicted"/>
<dbReference type="EMBL" id="JBIGHV010000003">
    <property type="protein sequence ID" value="MFG6430238.1"/>
    <property type="molecule type" value="Genomic_DNA"/>
</dbReference>
<evidence type="ECO:0000256" key="1">
    <source>
        <dbReference type="SAM" id="MobiDB-lite"/>
    </source>
</evidence>